<evidence type="ECO:0000313" key="10">
    <source>
        <dbReference type="Proteomes" id="UP001501757"/>
    </source>
</evidence>
<evidence type="ECO:0000256" key="5">
    <source>
        <dbReference type="ARBA" id="ARBA00023136"/>
    </source>
</evidence>
<organism evidence="9 10">
    <name type="scientific">Bowmanella denitrificans</name>
    <dbReference type="NCBI Taxonomy" id="366582"/>
    <lineage>
        <taxon>Bacteria</taxon>
        <taxon>Pseudomonadati</taxon>
        <taxon>Pseudomonadota</taxon>
        <taxon>Gammaproteobacteria</taxon>
        <taxon>Alteromonadales</taxon>
        <taxon>Alteromonadaceae</taxon>
        <taxon>Bowmanella</taxon>
    </lineage>
</organism>
<dbReference type="SUPFAM" id="SSF160355">
    <property type="entry name" value="Bacterial polysaccharide co-polymerase-like"/>
    <property type="match status" value="2"/>
</dbReference>
<dbReference type="InterPro" id="IPR003856">
    <property type="entry name" value="LPS_length_determ_N"/>
</dbReference>
<evidence type="ECO:0000256" key="7">
    <source>
        <dbReference type="SAM" id="Phobius"/>
    </source>
</evidence>
<sequence length="432" mass="48961">MDRHNTHLELAQPIQDDEIDLGQLLIDIGKRWKTVVAITLVGTLLAVAIALAIPKEYRSSARIALPNDVDVERFNNEGLIKMNREELFKRYFQEIRSESNLRKYLGDHKVLETLYGESQTASNGQRLLADLISNYQVTVLEPSAPRGEIVEFPSLIEISLQHANEQKTSELLNNYVQDANDKLVSDFIQQFTQIKQQRLEQLNKQVALLRQAAKYQRERDIVKLEAQNSLKIVQLEQEKALLVELAKNNKQTQLAEVKEASQIANTLKIENPTPIDEFSASNREAATNIKLTSSQSLPLYLMGTRYLKALTETLSNRKDDAIFISKLNELDKQIQTVADDPLLAQLKARESDDAYIEELPMLMKELRELHAKSIDIANVQFYRLDKAATVTGKAVKPNRPLIVILGLMLSGMFALIVVLISASMARRNERFA</sequence>
<dbReference type="Gene3D" id="3.30.1890.10">
    <property type="entry name" value="FepE-like"/>
    <property type="match status" value="2"/>
</dbReference>
<name>A0ABP3GUL4_9ALTE</name>
<dbReference type="Proteomes" id="UP001501757">
    <property type="component" value="Unassembled WGS sequence"/>
</dbReference>
<comment type="subcellular location">
    <subcellularLocation>
        <location evidence="1">Cell membrane</location>
        <topology evidence="1">Multi-pass membrane protein</topology>
    </subcellularLocation>
</comment>
<keyword evidence="10" id="KW-1185">Reference proteome</keyword>
<evidence type="ECO:0000256" key="6">
    <source>
        <dbReference type="SAM" id="Coils"/>
    </source>
</evidence>
<protein>
    <recommendedName>
        <fullName evidence="8">Polysaccharide chain length determinant N-terminal domain-containing protein</fullName>
    </recommendedName>
</protein>
<evidence type="ECO:0000256" key="4">
    <source>
        <dbReference type="ARBA" id="ARBA00022989"/>
    </source>
</evidence>
<evidence type="ECO:0000313" key="9">
    <source>
        <dbReference type="EMBL" id="GAA0353753.1"/>
    </source>
</evidence>
<dbReference type="InterPro" id="IPR050445">
    <property type="entry name" value="Bact_polysacc_biosynth/exp"/>
</dbReference>
<evidence type="ECO:0000256" key="2">
    <source>
        <dbReference type="ARBA" id="ARBA00022475"/>
    </source>
</evidence>
<comment type="caution">
    <text evidence="9">The sequence shown here is derived from an EMBL/GenBank/DDBJ whole genome shotgun (WGS) entry which is preliminary data.</text>
</comment>
<feature type="transmembrane region" description="Helical" evidence="7">
    <location>
        <begin position="401"/>
        <end position="422"/>
    </location>
</feature>
<dbReference type="Pfam" id="PF02706">
    <property type="entry name" value="Wzz"/>
    <property type="match status" value="1"/>
</dbReference>
<keyword evidence="2" id="KW-1003">Cell membrane</keyword>
<keyword evidence="6" id="KW-0175">Coiled coil</keyword>
<evidence type="ECO:0000256" key="1">
    <source>
        <dbReference type="ARBA" id="ARBA00004651"/>
    </source>
</evidence>
<dbReference type="EMBL" id="BAAAEI010000007">
    <property type="protein sequence ID" value="GAA0353753.1"/>
    <property type="molecule type" value="Genomic_DNA"/>
</dbReference>
<feature type="transmembrane region" description="Helical" evidence="7">
    <location>
        <begin position="34"/>
        <end position="53"/>
    </location>
</feature>
<feature type="domain" description="Polysaccharide chain length determinant N-terminal" evidence="8">
    <location>
        <begin position="17"/>
        <end position="105"/>
    </location>
</feature>
<feature type="coiled-coil region" evidence="6">
    <location>
        <begin position="192"/>
        <end position="255"/>
    </location>
</feature>
<keyword evidence="4 7" id="KW-1133">Transmembrane helix</keyword>
<dbReference type="PANTHER" id="PTHR32309:SF13">
    <property type="entry name" value="FERRIC ENTEROBACTIN TRANSPORT PROTEIN FEPE"/>
    <property type="match status" value="1"/>
</dbReference>
<accession>A0ABP3GUL4</accession>
<dbReference type="RefSeq" id="WP_343844278.1">
    <property type="nucleotide sequence ID" value="NZ_BAAAEI010000007.1"/>
</dbReference>
<proteinExistence type="predicted"/>
<keyword evidence="5 7" id="KW-0472">Membrane</keyword>
<keyword evidence="3 7" id="KW-0812">Transmembrane</keyword>
<evidence type="ECO:0000256" key="3">
    <source>
        <dbReference type="ARBA" id="ARBA00022692"/>
    </source>
</evidence>
<evidence type="ECO:0000259" key="8">
    <source>
        <dbReference type="Pfam" id="PF02706"/>
    </source>
</evidence>
<reference evidence="10" key="1">
    <citation type="journal article" date="2019" name="Int. J. Syst. Evol. Microbiol.">
        <title>The Global Catalogue of Microorganisms (GCM) 10K type strain sequencing project: providing services to taxonomists for standard genome sequencing and annotation.</title>
        <authorList>
            <consortium name="The Broad Institute Genomics Platform"/>
            <consortium name="The Broad Institute Genome Sequencing Center for Infectious Disease"/>
            <person name="Wu L."/>
            <person name="Ma J."/>
        </authorList>
    </citation>
    <scope>NUCLEOTIDE SEQUENCE [LARGE SCALE GENOMIC DNA]</scope>
    <source>
        <strain evidence="10">JCM 13378</strain>
    </source>
</reference>
<gene>
    <name evidence="9" type="ORF">GCM10009092_17660</name>
</gene>
<dbReference type="PANTHER" id="PTHR32309">
    <property type="entry name" value="TYROSINE-PROTEIN KINASE"/>
    <property type="match status" value="1"/>
</dbReference>